<comment type="similarity">
    <text evidence="1">Belongs to the LTO1 family.</text>
</comment>
<evidence type="ECO:0000259" key="3">
    <source>
        <dbReference type="Pfam" id="PF09811"/>
    </source>
</evidence>
<sequence length="206" mass="22119">MGARSAESLGDDLFDGLLNLEDQFYDDGYRLGLADGAQAGRIEGRTFGLEKGLEKYRAMGKLHGKSTIWAGRLPRTRLSGSARSANQCKTAPGSGSLEQSLNGKGDQTESHDFLATLSANPRLEKHIQTLYALSEPASLSTQNTEDAVSDFDDRYKRAAAKAKIVEKLVAEEIREEGQTTSGNGQRGTEGDGGGSIEDVSVLKARH</sequence>
<dbReference type="Pfam" id="PF09811">
    <property type="entry name" value="Yae1_N"/>
    <property type="match status" value="1"/>
</dbReference>
<dbReference type="Proteomes" id="UP000076632">
    <property type="component" value="Unassembled WGS sequence"/>
</dbReference>
<accession>A0A165J432</accession>
<feature type="region of interest" description="Disordered" evidence="2">
    <location>
        <begin position="173"/>
        <end position="206"/>
    </location>
</feature>
<feature type="region of interest" description="Disordered" evidence="2">
    <location>
        <begin position="80"/>
        <end position="108"/>
    </location>
</feature>
<evidence type="ECO:0000313" key="5">
    <source>
        <dbReference type="Proteomes" id="UP000076632"/>
    </source>
</evidence>
<dbReference type="RefSeq" id="XP_018191256.1">
    <property type="nucleotide sequence ID" value="XM_018334133.1"/>
</dbReference>
<dbReference type="OMA" id="QFYNEGY"/>
<dbReference type="STRING" id="1328760.A0A165J432"/>
<dbReference type="InParanoid" id="A0A165J432"/>
<feature type="compositionally biased region" description="Polar residues" evidence="2">
    <location>
        <begin position="80"/>
        <end position="89"/>
    </location>
</feature>
<proteinExistence type="inferred from homology"/>
<keyword evidence="5" id="KW-1185">Reference proteome</keyword>
<feature type="domain" description="Essential protein Yae1 N-terminal" evidence="3">
    <location>
        <begin position="28"/>
        <end position="65"/>
    </location>
</feature>
<dbReference type="EMBL" id="KV407455">
    <property type="protein sequence ID" value="KZF25701.1"/>
    <property type="molecule type" value="Genomic_DNA"/>
</dbReference>
<evidence type="ECO:0000313" key="4">
    <source>
        <dbReference type="EMBL" id="KZF25701.1"/>
    </source>
</evidence>
<dbReference type="PANTHER" id="PTHR28532">
    <property type="entry name" value="GEO13458P1"/>
    <property type="match status" value="1"/>
</dbReference>
<dbReference type="GeneID" id="28899270"/>
<protein>
    <recommendedName>
        <fullName evidence="3">Essential protein Yae1 N-terminal domain-containing protein</fullName>
    </recommendedName>
</protein>
<reference evidence="4 5" key="1">
    <citation type="journal article" date="2016" name="Fungal Biol.">
        <title>The genome of Xylona heveae provides a window into fungal endophytism.</title>
        <authorList>
            <person name="Gazis R."/>
            <person name="Kuo A."/>
            <person name="Riley R."/>
            <person name="LaButti K."/>
            <person name="Lipzen A."/>
            <person name="Lin J."/>
            <person name="Amirebrahimi M."/>
            <person name="Hesse C.N."/>
            <person name="Spatafora J.W."/>
            <person name="Henrissat B."/>
            <person name="Hainaut M."/>
            <person name="Grigoriev I.V."/>
            <person name="Hibbett D.S."/>
        </authorList>
    </citation>
    <scope>NUCLEOTIDE SEQUENCE [LARGE SCALE GENOMIC DNA]</scope>
    <source>
        <strain evidence="4 5">TC161</strain>
    </source>
</reference>
<organism evidence="4 5">
    <name type="scientific">Xylona heveae (strain CBS 132557 / TC161)</name>
    <dbReference type="NCBI Taxonomy" id="1328760"/>
    <lineage>
        <taxon>Eukaryota</taxon>
        <taxon>Fungi</taxon>
        <taxon>Dikarya</taxon>
        <taxon>Ascomycota</taxon>
        <taxon>Pezizomycotina</taxon>
        <taxon>Xylonomycetes</taxon>
        <taxon>Xylonales</taxon>
        <taxon>Xylonaceae</taxon>
        <taxon>Xylona</taxon>
    </lineage>
</organism>
<dbReference type="InterPro" id="IPR052436">
    <property type="entry name" value="LTO1_adapter"/>
</dbReference>
<evidence type="ECO:0000256" key="1">
    <source>
        <dbReference type="ARBA" id="ARBA00038090"/>
    </source>
</evidence>
<feature type="compositionally biased region" description="Gly residues" evidence="2">
    <location>
        <begin position="184"/>
        <end position="195"/>
    </location>
</feature>
<dbReference type="InterPro" id="IPR019191">
    <property type="entry name" value="Essential_protein_Yae1_N"/>
</dbReference>
<dbReference type="AlphaFoldDB" id="A0A165J432"/>
<name>A0A165J432_XYLHT</name>
<evidence type="ECO:0000256" key="2">
    <source>
        <dbReference type="SAM" id="MobiDB-lite"/>
    </source>
</evidence>
<dbReference type="PANTHER" id="PTHR28532:SF1">
    <property type="entry name" value="ORAL CANCER OVEREXPRESSED 1"/>
    <property type="match status" value="1"/>
</dbReference>
<dbReference type="OrthoDB" id="48036at2759"/>
<gene>
    <name evidence="4" type="ORF">L228DRAFT_259091</name>
</gene>